<evidence type="ECO:0000256" key="6">
    <source>
        <dbReference type="ARBA" id="ARBA00022617"/>
    </source>
</evidence>
<comment type="caution">
    <text evidence="15">The sequence shown here is derived from an EMBL/GenBank/DDBJ whole genome shotgun (WGS) entry which is preliminary data.</text>
</comment>
<dbReference type="PANTHER" id="PTHR30074:SF6">
    <property type="entry name" value="FORMATE DEHYDROGENASE GAMMA SUBUNIT"/>
    <property type="match status" value="1"/>
</dbReference>
<evidence type="ECO:0000256" key="3">
    <source>
        <dbReference type="ARBA" id="ARBA00010747"/>
    </source>
</evidence>
<keyword evidence="8" id="KW-0479">Metal-binding</keyword>
<name>A0A3D8P313_9THEO</name>
<keyword evidence="4" id="KW-0813">Transport</keyword>
<keyword evidence="7 13" id="KW-0812">Transmembrane</keyword>
<feature type="domain" description="Cytochrome b561 bacterial/Ni-hydrogenase" evidence="14">
    <location>
        <begin position="492"/>
        <end position="659"/>
    </location>
</feature>
<keyword evidence="16" id="KW-1185">Reference proteome</keyword>
<dbReference type="InterPro" id="IPR016174">
    <property type="entry name" value="Di-haem_cyt_TM"/>
</dbReference>
<dbReference type="InterPro" id="IPR006471">
    <property type="entry name" value="Formate_DH_gsu"/>
</dbReference>
<evidence type="ECO:0000256" key="9">
    <source>
        <dbReference type="ARBA" id="ARBA00022982"/>
    </source>
</evidence>
<evidence type="ECO:0000256" key="11">
    <source>
        <dbReference type="ARBA" id="ARBA00023004"/>
    </source>
</evidence>
<proteinExistence type="inferred from homology"/>
<dbReference type="GO" id="GO:0046872">
    <property type="term" value="F:metal ion binding"/>
    <property type="evidence" value="ECO:0007669"/>
    <property type="project" value="UniProtKB-KW"/>
</dbReference>
<comment type="subcellular location">
    <subcellularLocation>
        <location evidence="2">Cell membrane</location>
        <topology evidence="2">Multi-pass membrane protein</topology>
    </subcellularLocation>
</comment>
<feature type="transmembrane region" description="Helical" evidence="13">
    <location>
        <begin position="627"/>
        <end position="647"/>
    </location>
</feature>
<dbReference type="PANTHER" id="PTHR30074">
    <property type="entry name" value="FORMATE DEHYDROGENASE, NITRATE-INDUCIBLE, CYTOCHROME B556 FDN SUBUNIT"/>
    <property type="match status" value="1"/>
</dbReference>
<evidence type="ECO:0000256" key="12">
    <source>
        <dbReference type="ARBA" id="ARBA00023136"/>
    </source>
</evidence>
<dbReference type="EMBL" id="QSLN01000034">
    <property type="protein sequence ID" value="RDV80515.1"/>
    <property type="molecule type" value="Genomic_DNA"/>
</dbReference>
<evidence type="ECO:0000256" key="10">
    <source>
        <dbReference type="ARBA" id="ARBA00022989"/>
    </source>
</evidence>
<keyword evidence="5" id="KW-1003">Cell membrane</keyword>
<dbReference type="Gene3D" id="3.90.10.10">
    <property type="entry name" value="Cytochrome C3"/>
    <property type="match status" value="1"/>
</dbReference>
<keyword evidence="12 13" id="KW-0472">Membrane</keyword>
<sequence length="702" mass="78541">MEYDREGHRYDQRLKAQPELHTTLDGDYFQSAWDKSGVVEADCLLCHYPGYDWQARTKQLKLRNYKWAATVGAGLGQVTGAVAQGEIPKVKYDLRKFNPDGTIDHAAFITSPEPRNCLFCHGISDQKKRGFSWGDKLNPDTHQQRGLKCTTCHFLVNDPTKGVATINHQIAMGDDLGEGVAPELRNTVYSCRECHEKGIMGAPRPKHEKIPPSHLKRLACEACHIPQIGRAPDLAADVITGAMVDVPLVGKKVGDAAVWQPQWLRHPRKGLIQPVNVIHAVWVGNRDADGIIYPLFFKEIKPVWERLKGKIRDDNGDGVPEVNTPEEIKLLLTTCRQVLAEHSGRFKQISPVYYKGGKVWELDQNGELKTSEDPSLEEPTFCINHNVSPAGMALGAKGCSDCHSKQGKLYQDIAVDPYGPEGKPVTVKQAWLLGWTPLSFSFTNLYLTLLSPLFALLLLGLLLALSLHYVVIGPRGVCLTQCPGELELFSLDERVIHLVRMLSFVFLAVTGLLFAFHRVGAIEFLFGSYETARVWHWSMGLVFGLSSLWAIVRWWKDARFAPYDREWLRVMGGYLSRREVHAPAGKFNAGQKLFYWLTTIFTLTIGVSGVVMIFGQKVTPALWHWMVPLHGISALILILAVIGHAYLGTLANPGTWRLLVTGRVSPEWARAHHPVWYEEKVKALEEQEAAEEEKGGEDVAQS</sequence>
<protein>
    <submittedName>
        <fullName evidence="15">Formate dehydrogenase subunit gamma</fullName>
    </submittedName>
</protein>
<keyword evidence="10 13" id="KW-1133">Transmembrane helix</keyword>
<evidence type="ECO:0000256" key="2">
    <source>
        <dbReference type="ARBA" id="ARBA00004651"/>
    </source>
</evidence>
<dbReference type="InterPro" id="IPR051817">
    <property type="entry name" value="FDH_cytochrome_b556_subunit"/>
</dbReference>
<reference evidence="15 16" key="1">
    <citation type="submission" date="2018-08" db="EMBL/GenBank/DDBJ databases">
        <title>Form III RuBisCO-mediated autotrophy in Thermodesulfobium bacteria.</title>
        <authorList>
            <person name="Toshchakov S.V."/>
            <person name="Kublanov I.V."/>
            <person name="Frolov E."/>
            <person name="Bonch-Osmolovskaya E.A."/>
            <person name="Tourova T.P."/>
            <person name="Chernych N.A."/>
            <person name="Lebedinsky A.V."/>
        </authorList>
    </citation>
    <scope>NUCLEOTIDE SEQUENCE [LARGE SCALE GENOMIC DNA]</scope>
    <source>
        <strain evidence="15 16">SR</strain>
    </source>
</reference>
<feature type="transmembrane region" description="Helical" evidence="13">
    <location>
        <begin position="537"/>
        <end position="555"/>
    </location>
</feature>
<dbReference type="GO" id="GO:0009326">
    <property type="term" value="C:formate dehydrogenase complex"/>
    <property type="evidence" value="ECO:0007669"/>
    <property type="project" value="InterPro"/>
</dbReference>
<evidence type="ECO:0000259" key="14">
    <source>
        <dbReference type="Pfam" id="PF01292"/>
    </source>
</evidence>
<dbReference type="Gene3D" id="1.20.950.20">
    <property type="entry name" value="Transmembrane di-heme cytochromes, Chain C"/>
    <property type="match status" value="1"/>
</dbReference>
<dbReference type="Proteomes" id="UP000256329">
    <property type="component" value="Unassembled WGS sequence"/>
</dbReference>
<dbReference type="GO" id="GO:0009061">
    <property type="term" value="P:anaerobic respiration"/>
    <property type="evidence" value="ECO:0007669"/>
    <property type="project" value="TreeGrafter"/>
</dbReference>
<evidence type="ECO:0000313" key="15">
    <source>
        <dbReference type="EMBL" id="RDV80515.1"/>
    </source>
</evidence>
<evidence type="ECO:0000256" key="4">
    <source>
        <dbReference type="ARBA" id="ARBA00022448"/>
    </source>
</evidence>
<dbReference type="GO" id="GO:0009055">
    <property type="term" value="F:electron transfer activity"/>
    <property type="evidence" value="ECO:0007669"/>
    <property type="project" value="InterPro"/>
</dbReference>
<dbReference type="InterPro" id="IPR036280">
    <property type="entry name" value="Multihaem_cyt_sf"/>
</dbReference>
<evidence type="ECO:0000256" key="7">
    <source>
        <dbReference type="ARBA" id="ARBA00022692"/>
    </source>
</evidence>
<evidence type="ECO:0000256" key="5">
    <source>
        <dbReference type="ARBA" id="ARBA00022475"/>
    </source>
</evidence>
<dbReference type="NCBIfam" id="TIGR01583">
    <property type="entry name" value="formate-DH-gamm"/>
    <property type="match status" value="1"/>
</dbReference>
<dbReference type="GO" id="GO:0008863">
    <property type="term" value="F:formate dehydrogenase (NAD+) activity"/>
    <property type="evidence" value="ECO:0007669"/>
    <property type="project" value="InterPro"/>
</dbReference>
<dbReference type="GO" id="GO:0022904">
    <property type="term" value="P:respiratory electron transport chain"/>
    <property type="evidence" value="ECO:0007669"/>
    <property type="project" value="InterPro"/>
</dbReference>
<feature type="transmembrane region" description="Helical" evidence="13">
    <location>
        <begin position="593"/>
        <end position="615"/>
    </location>
</feature>
<dbReference type="AlphaFoldDB" id="A0A3D8P313"/>
<keyword evidence="9" id="KW-0249">Electron transport</keyword>
<comment type="cofactor">
    <cofactor evidence="1">
        <name>heme</name>
        <dbReference type="ChEBI" id="CHEBI:30413"/>
    </cofactor>
</comment>
<evidence type="ECO:0000256" key="1">
    <source>
        <dbReference type="ARBA" id="ARBA00001971"/>
    </source>
</evidence>
<gene>
    <name evidence="15" type="ORF">DXX99_10690</name>
</gene>
<dbReference type="GO" id="GO:0036397">
    <property type="term" value="F:formate dehydrogenase (quinone) activity"/>
    <property type="evidence" value="ECO:0007669"/>
    <property type="project" value="TreeGrafter"/>
</dbReference>
<feature type="transmembrane region" description="Helical" evidence="13">
    <location>
        <begin position="498"/>
        <end position="517"/>
    </location>
</feature>
<dbReference type="SUPFAM" id="SSF48695">
    <property type="entry name" value="Multiheme cytochromes"/>
    <property type="match status" value="1"/>
</dbReference>
<evidence type="ECO:0000256" key="13">
    <source>
        <dbReference type="SAM" id="Phobius"/>
    </source>
</evidence>
<organism evidence="15 16">
    <name type="scientific">Ammonifex thiophilus</name>
    <dbReference type="NCBI Taxonomy" id="444093"/>
    <lineage>
        <taxon>Bacteria</taxon>
        <taxon>Bacillati</taxon>
        <taxon>Bacillota</taxon>
        <taxon>Clostridia</taxon>
        <taxon>Thermoanaerobacterales</taxon>
        <taxon>Thermoanaerobacteraceae</taxon>
        <taxon>Ammonifex</taxon>
    </lineage>
</organism>
<comment type="similarity">
    <text evidence="3">Belongs to the formate dehydrogenase gamma subunit family.</text>
</comment>
<dbReference type="GO" id="GO:0005886">
    <property type="term" value="C:plasma membrane"/>
    <property type="evidence" value="ECO:0007669"/>
    <property type="project" value="UniProtKB-SubCell"/>
</dbReference>
<accession>A0A3D8P313</accession>
<evidence type="ECO:0000256" key="8">
    <source>
        <dbReference type="ARBA" id="ARBA00022723"/>
    </source>
</evidence>
<dbReference type="InterPro" id="IPR011577">
    <property type="entry name" value="Cyt_b561_bac/Ni-Hgenase"/>
</dbReference>
<dbReference type="GO" id="GO:0015944">
    <property type="term" value="P:formate oxidation"/>
    <property type="evidence" value="ECO:0007669"/>
    <property type="project" value="TreeGrafter"/>
</dbReference>
<dbReference type="Pfam" id="PF01292">
    <property type="entry name" value="Ni_hydr_CYTB"/>
    <property type="match status" value="1"/>
</dbReference>
<evidence type="ECO:0000313" key="16">
    <source>
        <dbReference type="Proteomes" id="UP000256329"/>
    </source>
</evidence>
<dbReference type="SUPFAM" id="SSF81342">
    <property type="entry name" value="Transmembrane di-heme cytochromes"/>
    <property type="match status" value="1"/>
</dbReference>
<keyword evidence="6" id="KW-0349">Heme</keyword>
<keyword evidence="11" id="KW-0408">Iron</keyword>
<feature type="transmembrane region" description="Helical" evidence="13">
    <location>
        <begin position="445"/>
        <end position="465"/>
    </location>
</feature>